<feature type="region of interest" description="Disordered" evidence="1">
    <location>
        <begin position="375"/>
        <end position="401"/>
    </location>
</feature>
<feature type="region of interest" description="Disordered" evidence="1">
    <location>
        <begin position="413"/>
        <end position="511"/>
    </location>
</feature>
<name>A0A9P6B9Y1_9AGAM</name>
<reference evidence="2" key="1">
    <citation type="journal article" date="2020" name="Nat. Commun.">
        <title>Large-scale genome sequencing of mycorrhizal fungi provides insights into the early evolution of symbiotic traits.</title>
        <authorList>
            <person name="Miyauchi S."/>
            <person name="Kiss E."/>
            <person name="Kuo A."/>
            <person name="Drula E."/>
            <person name="Kohler A."/>
            <person name="Sanchez-Garcia M."/>
            <person name="Morin E."/>
            <person name="Andreopoulos B."/>
            <person name="Barry K.W."/>
            <person name="Bonito G."/>
            <person name="Buee M."/>
            <person name="Carver A."/>
            <person name="Chen C."/>
            <person name="Cichocki N."/>
            <person name="Clum A."/>
            <person name="Culley D."/>
            <person name="Crous P.W."/>
            <person name="Fauchery L."/>
            <person name="Girlanda M."/>
            <person name="Hayes R.D."/>
            <person name="Keri Z."/>
            <person name="LaButti K."/>
            <person name="Lipzen A."/>
            <person name="Lombard V."/>
            <person name="Magnuson J."/>
            <person name="Maillard F."/>
            <person name="Murat C."/>
            <person name="Nolan M."/>
            <person name="Ohm R.A."/>
            <person name="Pangilinan J."/>
            <person name="Pereira M.F."/>
            <person name="Perotto S."/>
            <person name="Peter M."/>
            <person name="Pfister S."/>
            <person name="Riley R."/>
            <person name="Sitrit Y."/>
            <person name="Stielow J.B."/>
            <person name="Szollosi G."/>
            <person name="Zifcakova L."/>
            <person name="Stursova M."/>
            <person name="Spatafora J.W."/>
            <person name="Tedersoo L."/>
            <person name="Vaario L.M."/>
            <person name="Yamada A."/>
            <person name="Yan M."/>
            <person name="Wang P."/>
            <person name="Xu J."/>
            <person name="Bruns T."/>
            <person name="Baldrian P."/>
            <person name="Vilgalys R."/>
            <person name="Dunand C."/>
            <person name="Henrissat B."/>
            <person name="Grigoriev I.V."/>
            <person name="Hibbett D."/>
            <person name="Nagy L.G."/>
            <person name="Martin F.M."/>
        </authorList>
    </citation>
    <scope>NUCLEOTIDE SEQUENCE</scope>
    <source>
        <strain evidence="2">UP504</strain>
    </source>
</reference>
<accession>A0A9P6B9Y1</accession>
<proteinExistence type="predicted"/>
<keyword evidence="3" id="KW-1185">Reference proteome</keyword>
<evidence type="ECO:0000256" key="1">
    <source>
        <dbReference type="SAM" id="MobiDB-lite"/>
    </source>
</evidence>
<comment type="caution">
    <text evidence="2">The sequence shown here is derived from an EMBL/GenBank/DDBJ whole genome shotgun (WGS) entry which is preliminary data.</text>
</comment>
<organism evidence="2 3">
    <name type="scientific">Hydnum rufescens UP504</name>
    <dbReference type="NCBI Taxonomy" id="1448309"/>
    <lineage>
        <taxon>Eukaryota</taxon>
        <taxon>Fungi</taxon>
        <taxon>Dikarya</taxon>
        <taxon>Basidiomycota</taxon>
        <taxon>Agaricomycotina</taxon>
        <taxon>Agaricomycetes</taxon>
        <taxon>Cantharellales</taxon>
        <taxon>Hydnaceae</taxon>
        <taxon>Hydnum</taxon>
    </lineage>
</organism>
<feature type="compositionally biased region" description="Basic and acidic residues" evidence="1">
    <location>
        <begin position="463"/>
        <end position="474"/>
    </location>
</feature>
<dbReference type="AlphaFoldDB" id="A0A9P6B9Y1"/>
<dbReference type="Proteomes" id="UP000886523">
    <property type="component" value="Unassembled WGS sequence"/>
</dbReference>
<dbReference type="EMBL" id="MU128921">
    <property type="protein sequence ID" value="KAF9518956.1"/>
    <property type="molecule type" value="Genomic_DNA"/>
</dbReference>
<gene>
    <name evidence="2" type="ORF">BS47DRAFT_1358585</name>
</gene>
<sequence length="511" mass="56273">MERYQEITQRLDEPVNKYTDPFSAAPVTTYQFLMVWTKFAPAQYNSTYFMYDEEQQEWHMDRELLITVQTGIERLQNVISDIIAIVGNEDHCFVIDREGKLAEQLWMSKRIEELRMADKLLKLRVELMFARLYKLRKLHQGESLSTPMASEDSLPPMPELRERLYKAWHDPRLPTKRVAQRALASGWEAIQGDIDGTRPIIQATRHPFGGNQAMKYMEYDVRLEEALDVQPLPRVDTDPHGLGLFAPSSDFEEPSGDASFDPSHGLKAGPGSIINLPAWPTPPSDQTRLGNSSMYRASSINLDASPLTWQDIPLHDSMPGESATPTPNPCNQLAVLSQRVSTLGEGLRNILWTPSKSQAPIGEPMGSWEMGPIVGRPVGRHPSGDSPTLRPPGPSRAHSPLTNYLIGRANAAGEESNTQVLPGTRLRIPPPCQPREPRGPQLLHKLGQGSPVLPIPHPLFTRSESRKPPMEDPKGTSPQPPPPPHSASSKEGGGGPPDDDGGSGNGGGGPG</sequence>
<feature type="compositionally biased region" description="Gly residues" evidence="1">
    <location>
        <begin position="491"/>
        <end position="511"/>
    </location>
</feature>
<evidence type="ECO:0000313" key="2">
    <source>
        <dbReference type="EMBL" id="KAF9518956.1"/>
    </source>
</evidence>
<feature type="region of interest" description="Disordered" evidence="1">
    <location>
        <begin position="249"/>
        <end position="287"/>
    </location>
</feature>
<evidence type="ECO:0000313" key="3">
    <source>
        <dbReference type="Proteomes" id="UP000886523"/>
    </source>
</evidence>
<protein>
    <submittedName>
        <fullName evidence="2">Uncharacterized protein</fullName>
    </submittedName>
</protein>